<keyword evidence="2 4" id="KW-0449">Lipoprotein</keyword>
<proteinExistence type="inferred from homology"/>
<dbReference type="InterPro" id="IPR010131">
    <property type="entry name" value="MdtP/NodT-like"/>
</dbReference>
<keyword evidence="5" id="KW-1185">Reference proteome</keyword>
<reference evidence="5" key="1">
    <citation type="submission" date="2005-10" db="EMBL/GenBank/DDBJ databases">
        <title>Complete sequence of Pelobacter carbinolicus DSM 2380.</title>
        <authorList>
            <person name="Copeland A."/>
            <person name="Lucas S."/>
            <person name="Lapidus A."/>
            <person name="Barry K."/>
            <person name="Detter J.C."/>
            <person name="Glavina T."/>
            <person name="Hammon N."/>
            <person name="Israni S."/>
            <person name="Pitluck S."/>
            <person name="Chertkov O."/>
            <person name="Schmutz J."/>
            <person name="Larimer F."/>
            <person name="Land M."/>
            <person name="Kyrpides N."/>
            <person name="Ivanova N."/>
            <person name="Richardson P."/>
        </authorList>
    </citation>
    <scope>NUCLEOTIDE SEQUENCE [LARGE SCALE GENOMIC DNA]</scope>
    <source>
        <strain evidence="5">DSM 2380 / NBRC 103641 / GraBd1</strain>
    </source>
</reference>
<evidence type="ECO:0000256" key="2">
    <source>
        <dbReference type="RuleBase" id="RU362097"/>
    </source>
</evidence>
<dbReference type="GO" id="GO:0005886">
    <property type="term" value="C:plasma membrane"/>
    <property type="evidence" value="ECO:0007669"/>
    <property type="project" value="UniProtKB-SubCell"/>
</dbReference>
<dbReference type="NCBIfam" id="TIGR01845">
    <property type="entry name" value="outer_NodT"/>
    <property type="match status" value="1"/>
</dbReference>
<keyword evidence="2" id="KW-0472">Membrane</keyword>
<feature type="chain" id="PRO_5001442183" evidence="2">
    <location>
        <begin position="26"/>
        <end position="479"/>
    </location>
</feature>
<keyword evidence="2" id="KW-0732">Signal</keyword>
<dbReference type="Gene3D" id="2.20.200.10">
    <property type="entry name" value="Outer membrane efflux proteins (OEP)"/>
    <property type="match status" value="1"/>
</dbReference>
<feature type="signal peptide" evidence="2">
    <location>
        <begin position="1"/>
        <end position="25"/>
    </location>
</feature>
<dbReference type="STRING" id="338963.Pcar_0814"/>
<comment type="similarity">
    <text evidence="1 2">Belongs to the outer membrane factor (OMF) (TC 1.B.17) family.</text>
</comment>
<name>Q3A6D6_SYNC1</name>
<dbReference type="PANTHER" id="PTHR30203">
    <property type="entry name" value="OUTER MEMBRANE CATION EFFLUX PROTEIN"/>
    <property type="match status" value="1"/>
</dbReference>
<dbReference type="HOGENOM" id="CLU_012817_13_0_7"/>
<evidence type="ECO:0000313" key="5">
    <source>
        <dbReference type="Proteomes" id="UP000002534"/>
    </source>
</evidence>
<evidence type="ECO:0000256" key="3">
    <source>
        <dbReference type="SAM" id="MobiDB-lite"/>
    </source>
</evidence>
<accession>Q3A6D6</accession>
<gene>
    <name evidence="4" type="ordered locus">Pcar_0814</name>
</gene>
<reference evidence="4 5" key="2">
    <citation type="journal article" date="2012" name="BMC Genomics">
        <title>The genome of Pelobacter carbinolicus reveals surprising metabolic capabilities and physiological features.</title>
        <authorList>
            <person name="Aklujkar M."/>
            <person name="Haveman S.A."/>
            <person name="Didonato R.Jr."/>
            <person name="Chertkov O."/>
            <person name="Han C.S."/>
            <person name="Land M.L."/>
            <person name="Brown P."/>
            <person name="Lovley D.R."/>
        </authorList>
    </citation>
    <scope>NUCLEOTIDE SEQUENCE [LARGE SCALE GENOMIC DNA]</scope>
    <source>
        <strain evidence="5">DSM 2380 / NBRC 103641 / GraBd1</strain>
    </source>
</reference>
<dbReference type="AlphaFoldDB" id="Q3A6D6"/>
<protein>
    <submittedName>
        <fullName evidence="4">Efflux pump, RND family, outer membrane lipoprotein</fullName>
    </submittedName>
</protein>
<keyword evidence="2" id="KW-0812">Transmembrane</keyword>
<dbReference type="PROSITE" id="PS51257">
    <property type="entry name" value="PROKAR_LIPOPROTEIN"/>
    <property type="match status" value="1"/>
</dbReference>
<dbReference type="InterPro" id="IPR003423">
    <property type="entry name" value="OMP_efflux"/>
</dbReference>
<evidence type="ECO:0000256" key="1">
    <source>
        <dbReference type="ARBA" id="ARBA00007613"/>
    </source>
</evidence>
<feature type="compositionally biased region" description="Low complexity" evidence="3">
    <location>
        <begin position="109"/>
        <end position="127"/>
    </location>
</feature>
<keyword evidence="2" id="KW-0564">Palmitate</keyword>
<evidence type="ECO:0000313" key="4">
    <source>
        <dbReference type="EMBL" id="ABA88071.1"/>
    </source>
</evidence>
<comment type="subcellular location">
    <subcellularLocation>
        <location evidence="2">Cell membrane</location>
        <topology evidence="2">Lipid-anchor</topology>
    </subcellularLocation>
</comment>
<dbReference type="RefSeq" id="WP_011340526.1">
    <property type="nucleotide sequence ID" value="NC_007498.2"/>
</dbReference>
<feature type="region of interest" description="Disordered" evidence="3">
    <location>
        <begin position="108"/>
        <end position="128"/>
    </location>
</feature>
<dbReference type="EMBL" id="CP000142">
    <property type="protein sequence ID" value="ABA88071.1"/>
    <property type="molecule type" value="Genomic_DNA"/>
</dbReference>
<dbReference type="SUPFAM" id="SSF56954">
    <property type="entry name" value="Outer membrane efflux proteins (OEP)"/>
    <property type="match status" value="1"/>
</dbReference>
<dbReference type="GO" id="GO:0015562">
    <property type="term" value="F:efflux transmembrane transporter activity"/>
    <property type="evidence" value="ECO:0007669"/>
    <property type="project" value="InterPro"/>
</dbReference>
<dbReference type="Pfam" id="PF02321">
    <property type="entry name" value="OEP"/>
    <property type="match status" value="2"/>
</dbReference>
<keyword evidence="2" id="KW-1134">Transmembrane beta strand</keyword>
<dbReference type="eggNOG" id="COG1538">
    <property type="taxonomic scope" value="Bacteria"/>
</dbReference>
<dbReference type="Gene3D" id="1.20.1600.10">
    <property type="entry name" value="Outer membrane efflux proteins (OEP)"/>
    <property type="match status" value="1"/>
</dbReference>
<sequence length="479" mass="50615">MNTIRCVRTMFVLACLGLTACVAVGPDYVPPVADVPATWSMATDNQGQAAEPGDLSRWWEEFNDPVLNDLVTDALTANLDLATARAQLREARAQRALAGSQLGPSVDVATSASRSQSSEESGSGSTSELYSAGFDASWEADVFGGLRRGVEAAAADVDASVESLRDTQVSLVAEVVLNYVDLRTAERRLSVAENNIASLSETYRLAGWRLQAGLVSELDVAQARTELESTRASLPALRTTRAEARNRLAVLLGSSPAELGSRLESAGAIPLAERAAAVGIPADILRQRPDVRAAERQLAAQTARLGEAEAERYPSFKLSGSIGLEALTLSALSNGGAAVYSLLGSITAPIFDSGRIRANIETQDALLEQTRLAYKAAVLTALEDVENALVAVNNAGKRRETLTLAADSARETLQLAEQRYAGGLVDFLTVLDSQRTLLGLEDDLASSAGDLAGAQIQLYKALGGGWSPEPQTEDNRDAS</sequence>
<dbReference type="PANTHER" id="PTHR30203:SF31">
    <property type="entry name" value="RND EFFLUX SYSTEM, OUTER MEMBRANE LIPOPROTEIN, NODT"/>
    <property type="match status" value="1"/>
</dbReference>
<dbReference type="Proteomes" id="UP000002534">
    <property type="component" value="Chromosome"/>
</dbReference>
<organism evidence="4 5">
    <name type="scientific">Syntrophotalea carbinolica (strain DSM 2380 / NBRC 103641 / GraBd1)</name>
    <name type="common">Pelobacter carbinolicus</name>
    <dbReference type="NCBI Taxonomy" id="338963"/>
    <lineage>
        <taxon>Bacteria</taxon>
        <taxon>Pseudomonadati</taxon>
        <taxon>Thermodesulfobacteriota</taxon>
        <taxon>Desulfuromonadia</taxon>
        <taxon>Desulfuromonadales</taxon>
        <taxon>Syntrophotaleaceae</taxon>
        <taxon>Syntrophotalea</taxon>
    </lineage>
</organism>
<dbReference type="KEGG" id="pca:Pcar_0814"/>